<accession>A0ABW6US76</accession>
<organism evidence="3 4">
    <name type="scientific">Streptomyces bluensis</name>
    <dbReference type="NCBI Taxonomy" id="33897"/>
    <lineage>
        <taxon>Bacteria</taxon>
        <taxon>Bacillati</taxon>
        <taxon>Actinomycetota</taxon>
        <taxon>Actinomycetes</taxon>
        <taxon>Kitasatosporales</taxon>
        <taxon>Streptomycetaceae</taxon>
        <taxon>Streptomyces</taxon>
    </lineage>
</organism>
<name>A0ABW6US76_9ACTN</name>
<comment type="caution">
    <text evidence="3">The sequence shown here is derived from an EMBL/GenBank/DDBJ whole genome shotgun (WGS) entry which is preliminary data.</text>
</comment>
<evidence type="ECO:0000313" key="3">
    <source>
        <dbReference type="EMBL" id="MFF4526302.1"/>
    </source>
</evidence>
<protein>
    <recommendedName>
        <fullName evidence="5">Secreted protein</fullName>
    </recommendedName>
</protein>
<evidence type="ECO:0000256" key="2">
    <source>
        <dbReference type="SAM" id="SignalP"/>
    </source>
</evidence>
<dbReference type="RefSeq" id="WP_387891791.1">
    <property type="nucleotide sequence ID" value="NZ_JBIAWJ010000024.1"/>
</dbReference>
<sequence>MRKYQKAAVAVAMLGSVSLLGAGVGHAAGDDPKPKADTPQQNQKCSADEVNWGVINIGDINLAVNVLGIQVQDLSKHKTVKCTQVAAPAAK</sequence>
<feature type="region of interest" description="Disordered" evidence="1">
    <location>
        <begin position="26"/>
        <end position="45"/>
    </location>
</feature>
<gene>
    <name evidence="3" type="ORF">ACFY1D_33455</name>
</gene>
<reference evidence="3 4" key="1">
    <citation type="submission" date="2024-10" db="EMBL/GenBank/DDBJ databases">
        <title>The Natural Products Discovery Center: Release of the First 8490 Sequenced Strains for Exploring Actinobacteria Biosynthetic Diversity.</title>
        <authorList>
            <person name="Kalkreuter E."/>
            <person name="Kautsar S.A."/>
            <person name="Yang D."/>
            <person name="Bader C.D."/>
            <person name="Teijaro C.N."/>
            <person name="Fluegel L."/>
            <person name="Davis C.M."/>
            <person name="Simpson J.R."/>
            <person name="Lauterbach L."/>
            <person name="Steele A.D."/>
            <person name="Gui C."/>
            <person name="Meng S."/>
            <person name="Li G."/>
            <person name="Viehrig K."/>
            <person name="Ye F."/>
            <person name="Su P."/>
            <person name="Kiefer A.F."/>
            <person name="Nichols A."/>
            <person name="Cepeda A.J."/>
            <person name="Yan W."/>
            <person name="Fan B."/>
            <person name="Jiang Y."/>
            <person name="Adhikari A."/>
            <person name="Zheng C.-J."/>
            <person name="Schuster L."/>
            <person name="Cowan T.M."/>
            <person name="Smanski M.J."/>
            <person name="Chevrette M.G."/>
            <person name="De Carvalho L.P.S."/>
            <person name="Shen B."/>
        </authorList>
    </citation>
    <scope>NUCLEOTIDE SEQUENCE [LARGE SCALE GENOMIC DNA]</scope>
    <source>
        <strain evidence="3 4">NPDC001390</strain>
    </source>
</reference>
<evidence type="ECO:0000256" key="1">
    <source>
        <dbReference type="SAM" id="MobiDB-lite"/>
    </source>
</evidence>
<dbReference type="Proteomes" id="UP001602058">
    <property type="component" value="Unassembled WGS sequence"/>
</dbReference>
<feature type="chain" id="PRO_5046205477" description="Secreted protein" evidence="2">
    <location>
        <begin position="28"/>
        <end position="91"/>
    </location>
</feature>
<dbReference type="EMBL" id="JBIAWJ010000024">
    <property type="protein sequence ID" value="MFF4526302.1"/>
    <property type="molecule type" value="Genomic_DNA"/>
</dbReference>
<proteinExistence type="predicted"/>
<keyword evidence="2" id="KW-0732">Signal</keyword>
<feature type="signal peptide" evidence="2">
    <location>
        <begin position="1"/>
        <end position="27"/>
    </location>
</feature>
<evidence type="ECO:0008006" key="5">
    <source>
        <dbReference type="Google" id="ProtNLM"/>
    </source>
</evidence>
<keyword evidence="4" id="KW-1185">Reference proteome</keyword>
<evidence type="ECO:0000313" key="4">
    <source>
        <dbReference type="Proteomes" id="UP001602058"/>
    </source>
</evidence>